<evidence type="ECO:0000259" key="1">
    <source>
        <dbReference type="Pfam" id="PF14207"/>
    </source>
</evidence>
<gene>
    <name evidence="2" type="ORF">DFP82_101336</name>
</gene>
<dbReference type="EMBL" id="QJSU01000001">
    <property type="protein sequence ID" value="PYE41016.1"/>
    <property type="molecule type" value="Genomic_DNA"/>
</dbReference>
<dbReference type="AlphaFoldDB" id="A0A2V4UWV3"/>
<dbReference type="Proteomes" id="UP000247746">
    <property type="component" value="Unassembled WGS sequence"/>
</dbReference>
<sequence length="69" mass="8042">MKVNTMKKDEKAAQKFQIEIVETMSALVEVVAENSETALLKAREIYRNEDIILYPDDFIDTKFNIFGRE</sequence>
<feature type="domain" description="DpnD/PcfM-like C-terminal" evidence="1">
    <location>
        <begin position="17"/>
        <end position="60"/>
    </location>
</feature>
<name>A0A2V4UWV3_9GAMM</name>
<reference evidence="2 3" key="1">
    <citation type="submission" date="2018-06" db="EMBL/GenBank/DDBJ databases">
        <title>Genomic Encyclopedia of Type Strains, Phase III (KMG-III): the genomes of soil and plant-associated and newly described type strains.</title>
        <authorList>
            <person name="Whitman W."/>
        </authorList>
    </citation>
    <scope>NUCLEOTIDE SEQUENCE [LARGE SCALE GENOMIC DNA]</scope>
    <source>
        <strain evidence="2 3">CECT 5889</strain>
    </source>
</reference>
<protein>
    <submittedName>
        <fullName evidence="2">DpnD/PcfM-like protein</fullName>
    </submittedName>
</protein>
<organism evidence="2 3">
    <name type="scientific">Psychrobacter fozii</name>
    <dbReference type="NCBI Taxonomy" id="198480"/>
    <lineage>
        <taxon>Bacteria</taxon>
        <taxon>Pseudomonadati</taxon>
        <taxon>Pseudomonadota</taxon>
        <taxon>Gammaproteobacteria</taxon>
        <taxon>Moraxellales</taxon>
        <taxon>Moraxellaceae</taxon>
        <taxon>Psychrobacter</taxon>
    </lineage>
</organism>
<evidence type="ECO:0000313" key="3">
    <source>
        <dbReference type="Proteomes" id="UP000247746"/>
    </source>
</evidence>
<accession>A0A2V4UWV3</accession>
<keyword evidence="3" id="KW-1185">Reference proteome</keyword>
<dbReference type="InterPro" id="IPR025575">
    <property type="entry name" value="DpnD/PcfM_C"/>
</dbReference>
<comment type="caution">
    <text evidence="2">The sequence shown here is derived from an EMBL/GenBank/DDBJ whole genome shotgun (WGS) entry which is preliminary data.</text>
</comment>
<dbReference type="Pfam" id="PF14207">
    <property type="entry name" value="DpnD-PcfM"/>
    <property type="match status" value="1"/>
</dbReference>
<evidence type="ECO:0000313" key="2">
    <source>
        <dbReference type="EMBL" id="PYE41016.1"/>
    </source>
</evidence>
<proteinExistence type="predicted"/>